<dbReference type="RefSeq" id="WP_134489475.1">
    <property type="nucleotide sequence ID" value="NZ_SOEZ01000037.1"/>
</dbReference>
<comment type="caution">
    <text evidence="4">The sequence shown here is derived from an EMBL/GenBank/DDBJ whole genome shotgun (WGS) entry which is preliminary data.</text>
</comment>
<keyword evidence="1" id="KW-0479">Metal-binding</keyword>
<organism evidence="4 5">
    <name type="scientific">Cryobacterium tagatosivorans</name>
    <dbReference type="NCBI Taxonomy" id="1259199"/>
    <lineage>
        <taxon>Bacteria</taxon>
        <taxon>Bacillati</taxon>
        <taxon>Actinomycetota</taxon>
        <taxon>Actinomycetes</taxon>
        <taxon>Micrococcales</taxon>
        <taxon>Microbacteriaceae</taxon>
        <taxon>Cryobacterium</taxon>
    </lineage>
</organism>
<dbReference type="GO" id="GO:0008270">
    <property type="term" value="F:zinc ion binding"/>
    <property type="evidence" value="ECO:0007669"/>
    <property type="project" value="UniProtKB-KW"/>
</dbReference>
<dbReference type="AlphaFoldDB" id="A0A4R8UG24"/>
<reference evidence="4 5" key="1">
    <citation type="submission" date="2019-03" db="EMBL/GenBank/DDBJ databases">
        <title>Genomics of glacier-inhabiting Cryobacterium strains.</title>
        <authorList>
            <person name="Liu Q."/>
            <person name="Xin Y.-H."/>
        </authorList>
    </citation>
    <scope>NUCLEOTIDE SEQUENCE [LARGE SCALE GENOMIC DNA]</scope>
    <source>
        <strain evidence="4 5">Sr47</strain>
    </source>
</reference>
<dbReference type="InterPro" id="IPR007527">
    <property type="entry name" value="Znf_SWIM"/>
</dbReference>
<dbReference type="PROSITE" id="PS50966">
    <property type="entry name" value="ZF_SWIM"/>
    <property type="match status" value="1"/>
</dbReference>
<feature type="compositionally biased region" description="Low complexity" evidence="2">
    <location>
        <begin position="100"/>
        <end position="112"/>
    </location>
</feature>
<proteinExistence type="predicted"/>
<evidence type="ECO:0000313" key="5">
    <source>
        <dbReference type="Proteomes" id="UP000297866"/>
    </source>
</evidence>
<feature type="domain" description="SWIM-type" evidence="3">
    <location>
        <begin position="61"/>
        <end position="95"/>
    </location>
</feature>
<keyword evidence="1" id="KW-0862">Zinc</keyword>
<sequence length="121" mass="12475">MAHTLSSHEIALLVGSQAFSRGERYVRNGHVEKQTWFGSGTQLFGQVRGTRPEPYSVTVSFTVNAAGQASRAAGVCTCPVKRNCKHVAALLLASRNSRTAGPAAPAREAGAAAPGGAGKLG</sequence>
<dbReference type="Proteomes" id="UP000297866">
    <property type="component" value="Unassembled WGS sequence"/>
</dbReference>
<dbReference type="OrthoDB" id="188274at2"/>
<evidence type="ECO:0000313" key="4">
    <source>
        <dbReference type="EMBL" id="TFB52245.1"/>
    </source>
</evidence>
<evidence type="ECO:0000256" key="2">
    <source>
        <dbReference type="SAM" id="MobiDB-lite"/>
    </source>
</evidence>
<keyword evidence="5" id="KW-1185">Reference proteome</keyword>
<evidence type="ECO:0000259" key="3">
    <source>
        <dbReference type="PROSITE" id="PS50966"/>
    </source>
</evidence>
<feature type="region of interest" description="Disordered" evidence="2">
    <location>
        <begin position="98"/>
        <end position="121"/>
    </location>
</feature>
<gene>
    <name evidence="4" type="ORF">E3O23_06915</name>
</gene>
<keyword evidence="1" id="KW-0863">Zinc-finger</keyword>
<dbReference type="EMBL" id="SOEZ01000037">
    <property type="protein sequence ID" value="TFB52245.1"/>
    <property type="molecule type" value="Genomic_DNA"/>
</dbReference>
<evidence type="ECO:0000256" key="1">
    <source>
        <dbReference type="PROSITE-ProRule" id="PRU00325"/>
    </source>
</evidence>
<dbReference type="Pfam" id="PF04434">
    <property type="entry name" value="SWIM"/>
    <property type="match status" value="1"/>
</dbReference>
<protein>
    <recommendedName>
        <fullName evidence="3">SWIM-type domain-containing protein</fullName>
    </recommendedName>
</protein>
<name>A0A4R8UG24_9MICO</name>
<feature type="non-terminal residue" evidence="4">
    <location>
        <position position="121"/>
    </location>
</feature>
<accession>A0A4R8UG24</accession>